<feature type="compositionally biased region" description="Basic and acidic residues" evidence="1">
    <location>
        <begin position="144"/>
        <end position="160"/>
    </location>
</feature>
<gene>
    <name evidence="2" type="ORF">SLOPH_1813</name>
</gene>
<dbReference type="SUPFAM" id="SSF48452">
    <property type="entry name" value="TPR-like"/>
    <property type="match status" value="2"/>
</dbReference>
<comment type="caution">
    <text evidence="2">The sequence shown here is derived from an EMBL/GenBank/DDBJ whole genome shotgun (WGS) entry which is preliminary data.</text>
</comment>
<dbReference type="VEuPathDB" id="MicrosporidiaDB:SLOPH_1813"/>
<dbReference type="AlphaFoldDB" id="S7W8Y1"/>
<dbReference type="EMBL" id="ATCN01000975">
    <property type="protein sequence ID" value="EPR78167.1"/>
    <property type="molecule type" value="Genomic_DNA"/>
</dbReference>
<dbReference type="Pfam" id="PF17004">
    <property type="entry name" value="SRP_TPR_like"/>
    <property type="match status" value="1"/>
</dbReference>
<dbReference type="InterPro" id="IPR031545">
    <property type="entry name" value="SRP72_TPR-like"/>
</dbReference>
<evidence type="ECO:0000313" key="3">
    <source>
        <dbReference type="Proteomes" id="UP000014978"/>
    </source>
</evidence>
<evidence type="ECO:0000313" key="2">
    <source>
        <dbReference type="EMBL" id="EPR78167.1"/>
    </source>
</evidence>
<dbReference type="Proteomes" id="UP000014978">
    <property type="component" value="Unassembled WGS sequence"/>
</dbReference>
<proteinExistence type="predicted"/>
<feature type="compositionally biased region" description="Low complexity" evidence="1">
    <location>
        <begin position="161"/>
        <end position="175"/>
    </location>
</feature>
<evidence type="ECO:0008006" key="4">
    <source>
        <dbReference type="Google" id="ProtNLM"/>
    </source>
</evidence>
<reference evidence="3" key="1">
    <citation type="journal article" date="2013" name="PLoS Genet.">
        <title>The genome of Spraguea lophii and the basis of host-microsporidian interactions.</title>
        <authorList>
            <person name="Campbell S.E."/>
            <person name="Williams T.A."/>
            <person name="Yousuf A."/>
            <person name="Soanes D.M."/>
            <person name="Paszkiewicz K.H."/>
            <person name="Williams B.A.P."/>
        </authorList>
    </citation>
    <scope>NUCLEOTIDE SEQUENCE [LARGE SCALE GENOMIC DNA]</scope>
    <source>
        <strain evidence="3">42_110</strain>
    </source>
</reference>
<dbReference type="Gene3D" id="1.25.40.10">
    <property type="entry name" value="Tetratricopeptide repeat domain"/>
    <property type="match status" value="1"/>
</dbReference>
<dbReference type="OrthoDB" id="5421607at2759"/>
<dbReference type="InterPro" id="IPR011990">
    <property type="entry name" value="TPR-like_helical_dom_sf"/>
</dbReference>
<dbReference type="HOGENOM" id="CLU_071075_0_0_1"/>
<sequence>MENLDKYIADNNHLEILNIDNKSINLHKCIALIHLKKYNEALTYCSDSFEKAYIYYKLKKYKKAMKILKKIQIEGKKKDILMAQILFKLKYYNAALNILYKYIDDEIYINIIAAESLIEGSKIFQISNRSIISKSSYNNEVNGDGDKKSDNNDKSEDKMNDTINNNDNITTNLTTTNNNSTTTKLTTTTNINYTLKDKELEKEKEYNETFKYFNDEDKFIAELESKNDNELIMNQLKNIKGFYNNLYYDIMSNRDKEIVEANKEKKNIECLYVSLTEMEKKEINKIPKQYKILRAYKLFKEKKYNSAIQILDGEECTIARAIKCLCGETKDYKNILKEIKK</sequence>
<name>S7W8Y1_SPRLO</name>
<feature type="region of interest" description="Disordered" evidence="1">
    <location>
        <begin position="137"/>
        <end position="175"/>
    </location>
</feature>
<organism evidence="2 3">
    <name type="scientific">Spraguea lophii (strain 42_110)</name>
    <name type="common">Microsporidian parasite</name>
    <dbReference type="NCBI Taxonomy" id="1358809"/>
    <lineage>
        <taxon>Eukaryota</taxon>
        <taxon>Fungi</taxon>
        <taxon>Fungi incertae sedis</taxon>
        <taxon>Microsporidia</taxon>
        <taxon>Spragueidae</taxon>
        <taxon>Spraguea</taxon>
    </lineage>
</organism>
<accession>S7W8Y1</accession>
<dbReference type="InParanoid" id="S7W8Y1"/>
<keyword evidence="3" id="KW-1185">Reference proteome</keyword>
<protein>
    <recommendedName>
        <fullName evidence="4">Tetratricopeptide repeat protein</fullName>
    </recommendedName>
</protein>
<evidence type="ECO:0000256" key="1">
    <source>
        <dbReference type="SAM" id="MobiDB-lite"/>
    </source>
</evidence>